<reference evidence="1 2" key="1">
    <citation type="submission" date="2015-09" db="EMBL/GenBank/DDBJ databases">
        <authorList>
            <person name="Jackson K.R."/>
            <person name="Lunt B.L."/>
            <person name="Fisher J.N.B."/>
            <person name="Gardner A.V."/>
            <person name="Bailey M.E."/>
            <person name="Deus L.M."/>
            <person name="Earl A.S."/>
            <person name="Gibby P.D."/>
            <person name="Hartmann K.A."/>
            <person name="Liu J.E."/>
            <person name="Manci A.M."/>
            <person name="Nielsen D.A."/>
            <person name="Solomon M.B."/>
            <person name="Breakwell D.P."/>
            <person name="Burnett S.H."/>
            <person name="Grose J.H."/>
        </authorList>
    </citation>
    <scope>NUCLEOTIDE SEQUENCE [LARGE SCALE GENOMIC DNA]</scope>
    <source>
        <strain evidence="1 2">S613</strain>
    </source>
</reference>
<dbReference type="AlphaFoldDB" id="A0A0P8YME7"/>
<proteinExistence type="predicted"/>
<accession>A0A0P8YME7</accession>
<comment type="caution">
    <text evidence="1">The sequence shown here is derived from an EMBL/GenBank/DDBJ whole genome shotgun (WGS) entry which is preliminary data.</text>
</comment>
<dbReference type="PATRIC" id="fig|294.162.peg.5750"/>
<dbReference type="EMBL" id="LJXB01000092">
    <property type="protein sequence ID" value="KPU52980.1"/>
    <property type="molecule type" value="Genomic_DNA"/>
</dbReference>
<gene>
    <name evidence="1" type="ORF">AN403_795</name>
</gene>
<name>A0A0P8YME7_PSEFL</name>
<dbReference type="Proteomes" id="UP000050349">
    <property type="component" value="Unassembled WGS sequence"/>
</dbReference>
<protein>
    <submittedName>
        <fullName evidence="1">Uncharacterized protein</fullName>
    </submittedName>
</protein>
<organism evidence="1 2">
    <name type="scientific">Pseudomonas fluorescens</name>
    <dbReference type="NCBI Taxonomy" id="294"/>
    <lineage>
        <taxon>Bacteria</taxon>
        <taxon>Pseudomonadati</taxon>
        <taxon>Pseudomonadota</taxon>
        <taxon>Gammaproteobacteria</taxon>
        <taxon>Pseudomonadales</taxon>
        <taxon>Pseudomonadaceae</taxon>
        <taxon>Pseudomonas</taxon>
    </lineage>
</organism>
<evidence type="ECO:0000313" key="2">
    <source>
        <dbReference type="Proteomes" id="UP000050349"/>
    </source>
</evidence>
<sequence length="31" mass="3282">MDVNDDAFILKKRGAFESIASKLAPTGDITG</sequence>
<evidence type="ECO:0000313" key="1">
    <source>
        <dbReference type="EMBL" id="KPU52980.1"/>
    </source>
</evidence>